<keyword evidence="9" id="KW-0472">Membrane</keyword>
<dbReference type="GO" id="GO:0003774">
    <property type="term" value="F:cytoskeletal motor activity"/>
    <property type="evidence" value="ECO:0007669"/>
    <property type="project" value="InterPro"/>
</dbReference>
<evidence type="ECO:0000313" key="13">
    <source>
        <dbReference type="Proteomes" id="UP000182769"/>
    </source>
</evidence>
<sequence length="145" mass="17443">MKKFQRMQVLVDLSQRKEDEVAKALAKDQARLQHDQQKLQELREYAAQYDEQRNLLGLSPYLTTNYQHFVTRLQQAIKQQEQQVKRSQQQVNMALKRWQDARAKTKGMDWLKQKNINEEVAFADKQEQKQIDELSNRAFFERMRS</sequence>
<dbReference type="GO" id="GO:0009288">
    <property type="term" value="C:bacterial-type flagellum"/>
    <property type="evidence" value="ECO:0007669"/>
    <property type="project" value="InterPro"/>
</dbReference>
<evidence type="ECO:0000256" key="3">
    <source>
        <dbReference type="ARBA" id="ARBA00020392"/>
    </source>
</evidence>
<evidence type="ECO:0000256" key="1">
    <source>
        <dbReference type="ARBA" id="ARBA00004413"/>
    </source>
</evidence>
<dbReference type="GO" id="GO:0006935">
    <property type="term" value="P:chemotaxis"/>
    <property type="evidence" value="ECO:0007669"/>
    <property type="project" value="UniProtKB-KW"/>
</dbReference>
<keyword evidence="4" id="KW-0813">Transport</keyword>
<evidence type="ECO:0000256" key="11">
    <source>
        <dbReference type="SAM" id="Coils"/>
    </source>
</evidence>
<dbReference type="OrthoDB" id="6104706at2"/>
<keyword evidence="7" id="KW-1005">Bacterial flagellum biogenesis</keyword>
<dbReference type="InterPro" id="IPR052570">
    <property type="entry name" value="FliJ"/>
</dbReference>
<dbReference type="GO" id="GO:0071973">
    <property type="term" value="P:bacterial-type flagellum-dependent cell motility"/>
    <property type="evidence" value="ECO:0007669"/>
    <property type="project" value="InterPro"/>
</dbReference>
<dbReference type="PANTHER" id="PTHR38786">
    <property type="entry name" value="FLAGELLAR FLIJ PROTEIN"/>
    <property type="match status" value="1"/>
</dbReference>
<dbReference type="Gene3D" id="1.10.287.1700">
    <property type="match status" value="1"/>
</dbReference>
<feature type="coiled-coil region" evidence="11">
    <location>
        <begin position="32"/>
        <end position="97"/>
    </location>
</feature>
<dbReference type="GO" id="GO:0015031">
    <property type="term" value="P:protein transport"/>
    <property type="evidence" value="ECO:0007669"/>
    <property type="project" value="UniProtKB-KW"/>
</dbReference>
<protein>
    <recommendedName>
        <fullName evidence="3">Flagellar FliJ protein</fullName>
    </recommendedName>
</protein>
<keyword evidence="6" id="KW-0145">Chemotaxis</keyword>
<keyword evidence="11" id="KW-0175">Coiled coil</keyword>
<name>A0A0K6IIV7_9GAMM</name>
<dbReference type="PIRSF" id="PIRSF019404">
    <property type="entry name" value="FliJ"/>
    <property type="match status" value="1"/>
</dbReference>
<evidence type="ECO:0000256" key="8">
    <source>
        <dbReference type="ARBA" id="ARBA00022927"/>
    </source>
</evidence>
<keyword evidence="13" id="KW-1185">Reference proteome</keyword>
<dbReference type="RefSeq" id="WP_055461974.1">
    <property type="nucleotide sequence ID" value="NZ_CYHG01000002.1"/>
</dbReference>
<evidence type="ECO:0000256" key="6">
    <source>
        <dbReference type="ARBA" id="ARBA00022500"/>
    </source>
</evidence>
<reference evidence="13" key="1">
    <citation type="submission" date="2015-08" db="EMBL/GenBank/DDBJ databases">
        <authorList>
            <person name="Varghese N."/>
        </authorList>
    </citation>
    <scope>NUCLEOTIDE SEQUENCE [LARGE SCALE GENOMIC DNA]</scope>
    <source>
        <strain evidence="13">JCM 18476</strain>
    </source>
</reference>
<dbReference type="EMBL" id="CYHG01000002">
    <property type="protein sequence ID" value="CUB03011.1"/>
    <property type="molecule type" value="Genomic_DNA"/>
</dbReference>
<dbReference type="NCBIfam" id="TIGR02473">
    <property type="entry name" value="flagell_FliJ"/>
    <property type="match status" value="1"/>
</dbReference>
<organism evidence="12 13">
    <name type="scientific">Marinomonas fungiae</name>
    <dbReference type="NCBI Taxonomy" id="1137284"/>
    <lineage>
        <taxon>Bacteria</taxon>
        <taxon>Pseudomonadati</taxon>
        <taxon>Pseudomonadota</taxon>
        <taxon>Gammaproteobacteria</taxon>
        <taxon>Oceanospirillales</taxon>
        <taxon>Oceanospirillaceae</taxon>
        <taxon>Marinomonas</taxon>
    </lineage>
</organism>
<accession>A0A0K6IIV7</accession>
<comment type="similarity">
    <text evidence="2">Belongs to the FliJ family.</text>
</comment>
<dbReference type="PANTHER" id="PTHR38786:SF1">
    <property type="entry name" value="FLAGELLAR FLIJ PROTEIN"/>
    <property type="match status" value="1"/>
</dbReference>
<comment type="subcellular location">
    <subcellularLocation>
        <location evidence="1">Cell membrane</location>
        <topology evidence="1">Peripheral membrane protein</topology>
        <orientation evidence="1">Cytoplasmic side</orientation>
    </subcellularLocation>
</comment>
<dbReference type="InterPro" id="IPR012823">
    <property type="entry name" value="Flagell_FliJ"/>
</dbReference>
<dbReference type="GO" id="GO:0005886">
    <property type="term" value="C:plasma membrane"/>
    <property type="evidence" value="ECO:0007669"/>
    <property type="project" value="UniProtKB-SubCell"/>
</dbReference>
<evidence type="ECO:0000256" key="4">
    <source>
        <dbReference type="ARBA" id="ARBA00022448"/>
    </source>
</evidence>
<dbReference type="InterPro" id="IPR018006">
    <property type="entry name" value="Flag_FliJ_proteobac"/>
</dbReference>
<dbReference type="AlphaFoldDB" id="A0A0K6IIV7"/>
<dbReference type="Proteomes" id="UP000182769">
    <property type="component" value="Unassembled WGS sequence"/>
</dbReference>
<dbReference type="GO" id="GO:0044781">
    <property type="term" value="P:bacterial-type flagellum organization"/>
    <property type="evidence" value="ECO:0007669"/>
    <property type="project" value="UniProtKB-KW"/>
</dbReference>
<keyword evidence="12" id="KW-0282">Flagellum</keyword>
<dbReference type="STRING" id="1137284.GCA_001418205_00855"/>
<gene>
    <name evidence="12" type="ORF">Ga0061065_102350</name>
</gene>
<dbReference type="Pfam" id="PF02050">
    <property type="entry name" value="FliJ"/>
    <property type="match status" value="1"/>
</dbReference>
<keyword evidence="5" id="KW-1003">Cell membrane</keyword>
<dbReference type="PRINTS" id="PR01004">
    <property type="entry name" value="FLGFLIJ"/>
</dbReference>
<evidence type="ECO:0000256" key="9">
    <source>
        <dbReference type="ARBA" id="ARBA00023136"/>
    </source>
</evidence>
<keyword evidence="10" id="KW-1006">Bacterial flagellum protein export</keyword>
<evidence type="ECO:0000313" key="12">
    <source>
        <dbReference type="EMBL" id="CUB03011.1"/>
    </source>
</evidence>
<evidence type="ECO:0000256" key="5">
    <source>
        <dbReference type="ARBA" id="ARBA00022475"/>
    </source>
</evidence>
<evidence type="ECO:0000256" key="7">
    <source>
        <dbReference type="ARBA" id="ARBA00022795"/>
    </source>
</evidence>
<proteinExistence type="inferred from homology"/>
<evidence type="ECO:0000256" key="2">
    <source>
        <dbReference type="ARBA" id="ARBA00010004"/>
    </source>
</evidence>
<dbReference type="InterPro" id="IPR053716">
    <property type="entry name" value="Flag_assembly_chemotaxis_eff"/>
</dbReference>
<keyword evidence="12" id="KW-0966">Cell projection</keyword>
<keyword evidence="8" id="KW-0653">Protein transport</keyword>
<evidence type="ECO:0000256" key="10">
    <source>
        <dbReference type="ARBA" id="ARBA00023225"/>
    </source>
</evidence>
<keyword evidence="12" id="KW-0969">Cilium</keyword>